<gene>
    <name evidence="1" type="ORF">M513_10219</name>
    <name evidence="2" type="ORF">M514_10219</name>
</gene>
<proteinExistence type="predicted"/>
<protein>
    <submittedName>
        <fullName evidence="1">Uncharacterized protein</fullName>
    </submittedName>
</protein>
<reference evidence="1 3" key="1">
    <citation type="journal article" date="2014" name="Nat. Genet.">
        <title>Genome and transcriptome of the porcine whipworm Trichuris suis.</title>
        <authorList>
            <person name="Jex A.R."/>
            <person name="Nejsum P."/>
            <person name="Schwarz E.M."/>
            <person name="Hu L."/>
            <person name="Young N.D."/>
            <person name="Hall R.S."/>
            <person name="Korhonen P.K."/>
            <person name="Liao S."/>
            <person name="Thamsborg S."/>
            <person name="Xia J."/>
            <person name="Xu P."/>
            <person name="Wang S."/>
            <person name="Scheerlinck J.P."/>
            <person name="Hofmann A."/>
            <person name="Sternberg P.W."/>
            <person name="Wang J."/>
            <person name="Gasser R.B."/>
        </authorList>
    </citation>
    <scope>NUCLEOTIDE SEQUENCE [LARGE SCALE GENOMIC DNA]</scope>
    <source>
        <strain evidence="2">DCEP-RM93F</strain>
        <strain evidence="1">DCEP-RM93M</strain>
    </source>
</reference>
<dbReference type="EMBL" id="KL363282">
    <property type="protein sequence ID" value="KFD48856.1"/>
    <property type="molecule type" value="Genomic_DNA"/>
</dbReference>
<name>A0A085LV60_9BILA</name>
<evidence type="ECO:0000313" key="1">
    <source>
        <dbReference type="EMBL" id="KFD48856.1"/>
    </source>
</evidence>
<keyword evidence="3" id="KW-1185">Reference proteome</keyword>
<dbReference type="Proteomes" id="UP000030764">
    <property type="component" value="Unassembled WGS sequence"/>
</dbReference>
<sequence length="65" mass="7623">MSPSGYRRFIGSRFVDSRFVDSRFVDSRFVDNRFVDKSVRRQVGLLTGRFVDRAFCTAQLRTKLV</sequence>
<evidence type="ECO:0000313" key="2">
    <source>
        <dbReference type="EMBL" id="KFD66245.1"/>
    </source>
</evidence>
<evidence type="ECO:0000313" key="3">
    <source>
        <dbReference type="Proteomes" id="UP000030764"/>
    </source>
</evidence>
<dbReference type="Proteomes" id="UP000030758">
    <property type="component" value="Unassembled WGS sequence"/>
</dbReference>
<dbReference type="AlphaFoldDB" id="A0A085LV60"/>
<dbReference type="EMBL" id="KL367526">
    <property type="protein sequence ID" value="KFD66245.1"/>
    <property type="molecule type" value="Genomic_DNA"/>
</dbReference>
<organism evidence="1 3">
    <name type="scientific">Trichuris suis</name>
    <name type="common">pig whipworm</name>
    <dbReference type="NCBI Taxonomy" id="68888"/>
    <lineage>
        <taxon>Eukaryota</taxon>
        <taxon>Metazoa</taxon>
        <taxon>Ecdysozoa</taxon>
        <taxon>Nematoda</taxon>
        <taxon>Enoplea</taxon>
        <taxon>Dorylaimia</taxon>
        <taxon>Trichinellida</taxon>
        <taxon>Trichuridae</taxon>
        <taxon>Trichuris</taxon>
    </lineage>
</organism>
<accession>A0A085LV60</accession>